<dbReference type="KEGG" id="bgj:AWC36_21625"/>
<evidence type="ECO:0000313" key="2">
    <source>
        <dbReference type="EMBL" id="RLM17159.1"/>
    </source>
</evidence>
<dbReference type="EMBL" id="MJLX01000091">
    <property type="protein sequence ID" value="RLM17159.1"/>
    <property type="molecule type" value="Genomic_DNA"/>
</dbReference>
<gene>
    <name evidence="2" type="ORF">BIY26_21320</name>
</gene>
<organism evidence="2 3">
    <name type="scientific">Brenneria goodwinii</name>
    <dbReference type="NCBI Taxonomy" id="1109412"/>
    <lineage>
        <taxon>Bacteria</taxon>
        <taxon>Pseudomonadati</taxon>
        <taxon>Pseudomonadota</taxon>
        <taxon>Gammaproteobacteria</taxon>
        <taxon>Enterobacterales</taxon>
        <taxon>Pectobacteriaceae</taxon>
        <taxon>Brenneria</taxon>
    </lineage>
</organism>
<comment type="caution">
    <text evidence="2">The sequence shown here is derived from an EMBL/GenBank/DDBJ whole genome shotgun (WGS) entry which is preliminary data.</text>
</comment>
<proteinExistence type="predicted"/>
<name>A0AAE8EKI8_9GAMM</name>
<dbReference type="AlphaFoldDB" id="A0AAE8EKI8"/>
<keyword evidence="1" id="KW-0812">Transmembrane</keyword>
<keyword evidence="1" id="KW-1133">Transmembrane helix</keyword>
<reference evidence="2 3" key="1">
    <citation type="submission" date="2016-09" db="EMBL/GenBank/DDBJ databases">
        <authorList>
            <person name="Doonan J."/>
            <person name="Pachebat J.A."/>
            <person name="Golyshin P.N."/>
            <person name="Denman S."/>
            <person name="Mcdonald J.E."/>
        </authorList>
    </citation>
    <scope>NUCLEOTIDE SEQUENCE [LARGE SCALE GENOMIC DNA]</scope>
    <source>
        <strain evidence="2 3">FRB141</strain>
    </source>
</reference>
<evidence type="ECO:0000256" key="1">
    <source>
        <dbReference type="SAM" id="Phobius"/>
    </source>
</evidence>
<feature type="transmembrane region" description="Helical" evidence="1">
    <location>
        <begin position="41"/>
        <end position="60"/>
    </location>
</feature>
<sequence length="68" mass="8124">MMSAEGVMRIFILARYWVLFFIVFYFFIYIGVWLFDGVFNYGRTAMLSFVFSSFFALFMAKLRSSPKK</sequence>
<protein>
    <submittedName>
        <fullName evidence="2">Uncharacterized protein</fullName>
    </submittedName>
</protein>
<evidence type="ECO:0000313" key="3">
    <source>
        <dbReference type="Proteomes" id="UP000285972"/>
    </source>
</evidence>
<accession>A0AAE8EKI8</accession>
<keyword evidence="1" id="KW-0472">Membrane</keyword>
<dbReference type="Proteomes" id="UP000285972">
    <property type="component" value="Unassembled WGS sequence"/>
</dbReference>
<feature type="transmembrane region" description="Helical" evidence="1">
    <location>
        <begin position="12"/>
        <end position="35"/>
    </location>
</feature>